<dbReference type="Gene3D" id="3.10.180.10">
    <property type="entry name" value="2,3-Dihydroxybiphenyl 1,2-Dioxygenase, domain 1"/>
    <property type="match status" value="1"/>
</dbReference>
<proteinExistence type="predicted"/>
<dbReference type="InterPro" id="IPR004360">
    <property type="entry name" value="Glyas_Fos-R_dOase_dom"/>
</dbReference>
<evidence type="ECO:0000313" key="3">
    <source>
        <dbReference type="Proteomes" id="UP000600565"/>
    </source>
</evidence>
<dbReference type="SUPFAM" id="SSF54593">
    <property type="entry name" value="Glyoxalase/Bleomycin resistance protein/Dihydroxybiphenyl dioxygenase"/>
    <property type="match status" value="1"/>
</dbReference>
<dbReference type="InterPro" id="IPR037523">
    <property type="entry name" value="VOC_core"/>
</dbReference>
<dbReference type="Pfam" id="PF00903">
    <property type="entry name" value="Glyoxalase"/>
    <property type="match status" value="1"/>
</dbReference>
<comment type="caution">
    <text evidence="2">The sequence shown here is derived from an EMBL/GenBank/DDBJ whole genome shotgun (WGS) entry which is preliminary data.</text>
</comment>
<dbReference type="InterPro" id="IPR029068">
    <property type="entry name" value="Glyas_Bleomycin-R_OHBP_Dase"/>
</dbReference>
<dbReference type="Proteomes" id="UP000600565">
    <property type="component" value="Unassembled WGS sequence"/>
</dbReference>
<gene>
    <name evidence="2" type="ORF">H9632_04115</name>
</gene>
<evidence type="ECO:0000259" key="1">
    <source>
        <dbReference type="PROSITE" id="PS51819"/>
    </source>
</evidence>
<protein>
    <submittedName>
        <fullName evidence="2">VOC family protein</fullName>
    </submittedName>
</protein>
<sequence>MIGQIGQVMLYVEDQEQSKKFWTEKLGFTVVSDINNGMRIITIVPNDNAQTSIVLHDKKKIAKMSPELNLTTPSLMFYAENLDDLYRDYQTKGITVGEFMEMPFGKVFNFADDEENYFAVMEK</sequence>
<dbReference type="EMBL" id="JACSPW010000002">
    <property type="protein sequence ID" value="MBD8032241.1"/>
    <property type="molecule type" value="Genomic_DNA"/>
</dbReference>
<reference evidence="2 3" key="1">
    <citation type="submission" date="2020-08" db="EMBL/GenBank/DDBJ databases">
        <title>A Genomic Blueprint of the Chicken Gut Microbiome.</title>
        <authorList>
            <person name="Gilroy R."/>
            <person name="Ravi A."/>
            <person name="Getino M."/>
            <person name="Pursley I."/>
            <person name="Horton D.L."/>
            <person name="Alikhan N.-F."/>
            <person name="Baker D."/>
            <person name="Gharbi K."/>
            <person name="Hall N."/>
            <person name="Watson M."/>
            <person name="Adriaenssens E.M."/>
            <person name="Foster-Nyarko E."/>
            <person name="Jarju S."/>
            <person name="Secka A."/>
            <person name="Antonio M."/>
            <person name="Oren A."/>
            <person name="Chaudhuri R."/>
            <person name="La Ragione R.M."/>
            <person name="Hildebrand F."/>
            <person name="Pallen M.J."/>
        </authorList>
    </citation>
    <scope>NUCLEOTIDE SEQUENCE [LARGE SCALE GENOMIC DNA]</scope>
    <source>
        <strain evidence="2 3">Sa1YVA6</strain>
    </source>
</reference>
<keyword evidence="3" id="KW-1185">Reference proteome</keyword>
<name>A0ABR8XJX6_9BACL</name>
<dbReference type="PANTHER" id="PTHR36437">
    <property type="entry name" value="GLYOXALASE/BLEOMYCIN RESISTANCE PROTEIN/DIOXYGENASE"/>
    <property type="match status" value="1"/>
</dbReference>
<dbReference type="PANTHER" id="PTHR36437:SF2">
    <property type="entry name" value="GLYOXALASE_BLEOMYCIN RESISTANCE PROTEIN_DIOXYGENASE"/>
    <property type="match status" value="1"/>
</dbReference>
<dbReference type="PROSITE" id="PS51819">
    <property type="entry name" value="VOC"/>
    <property type="match status" value="1"/>
</dbReference>
<feature type="domain" description="VOC" evidence="1">
    <location>
        <begin position="4"/>
        <end position="123"/>
    </location>
</feature>
<evidence type="ECO:0000313" key="2">
    <source>
        <dbReference type="EMBL" id="MBD8032241.1"/>
    </source>
</evidence>
<dbReference type="RefSeq" id="WP_191702837.1">
    <property type="nucleotide sequence ID" value="NZ_JACSPW010000002.1"/>
</dbReference>
<organism evidence="2 3">
    <name type="scientific">Solibacillus merdavium</name>
    <dbReference type="NCBI Taxonomy" id="2762218"/>
    <lineage>
        <taxon>Bacteria</taxon>
        <taxon>Bacillati</taxon>
        <taxon>Bacillota</taxon>
        <taxon>Bacilli</taxon>
        <taxon>Bacillales</taxon>
        <taxon>Caryophanaceae</taxon>
        <taxon>Solibacillus</taxon>
    </lineage>
</organism>
<accession>A0ABR8XJX6</accession>
<dbReference type="CDD" id="cd07263">
    <property type="entry name" value="VOC_like"/>
    <property type="match status" value="1"/>
</dbReference>